<feature type="domain" description="Serine aminopeptidase S33" evidence="2">
    <location>
        <begin position="97"/>
        <end position="214"/>
    </location>
</feature>
<sequence>MPAAEFSQSPLLPPCHRRTDRRLPLWSAEQRAPCQRGGRVPGAGAGSLMGVSISNLLKADTVTGSATLACPVSFDGLAGMYHAASGEIAVLMISPWGFEELCSRITYRVLGERLAALGYPCLRFDLPGTGHSAHASSAIDDEGAWRKAACSAYDHLRDLTGAQKVVVVGQGLGGLLAAELAQDRPVAGLVLLAPALQGRGYLREVAAWTAMTKGEFKVGSTDGPPNGFISAGFVLSAATVNEIRQLKPLGSLAPVVERVFLAKRPDNAGDARLAEELLAGGLTVDSTEFLDHADYVSSPIFGSMPVDTLQKVVSWVGAHFSHGSDAPALPASNAAVARILGDGYSEDLVRFGPSDMFFGAFSTPAQGPVPKTAVLILNAGADHSIGWGRYSVDLARDLAQQGFAAMRIDLAGIGETPLWSGQEQPVMYSLRANDDVRYAIDWMAARAGIERVVLLGRCSGGYPAFISAVADPRVAASIMINVRKLHWEPDEDILKAILEPVEPIETYRQNMRSTRQFKRILAGELKLSTILRKVSKTLLAIAARKLSPLLGDRSRHNRITRIVRERLQVLAARRVPVALIFSEGDPGLHDLYSWAGAGAAKLHAYPNVEVHVIAGADHNLTPLPARTQATRIISRFLTQRALPVSGEL</sequence>
<gene>
    <name evidence="3" type="ORF">FJQ55_20890</name>
</gene>
<accession>A0A504TTJ8</accession>
<dbReference type="GO" id="GO:0052689">
    <property type="term" value="F:carboxylic ester hydrolase activity"/>
    <property type="evidence" value="ECO:0007669"/>
    <property type="project" value="UniProtKB-ARBA"/>
</dbReference>
<keyword evidence="4" id="KW-1185">Reference proteome</keyword>
<evidence type="ECO:0000256" key="1">
    <source>
        <dbReference type="ARBA" id="ARBA00022801"/>
    </source>
</evidence>
<evidence type="ECO:0000313" key="3">
    <source>
        <dbReference type="EMBL" id="TPP05469.1"/>
    </source>
</evidence>
<keyword evidence="1 3" id="KW-0378">Hydrolase</keyword>
<protein>
    <submittedName>
        <fullName evidence="3">Alpha/beta fold hydrolase</fullName>
    </submittedName>
</protein>
<dbReference type="SUPFAM" id="SSF53474">
    <property type="entry name" value="alpha/beta-Hydrolases"/>
    <property type="match status" value="2"/>
</dbReference>
<evidence type="ECO:0000259" key="2">
    <source>
        <dbReference type="Pfam" id="PF12146"/>
    </source>
</evidence>
<dbReference type="Proteomes" id="UP000316429">
    <property type="component" value="Unassembled WGS sequence"/>
</dbReference>
<dbReference type="InterPro" id="IPR022742">
    <property type="entry name" value="Hydrolase_4"/>
</dbReference>
<dbReference type="InterPro" id="IPR029058">
    <property type="entry name" value="AB_hydrolase_fold"/>
</dbReference>
<dbReference type="EMBL" id="VFYP01000005">
    <property type="protein sequence ID" value="TPP05469.1"/>
    <property type="molecule type" value="Genomic_DNA"/>
</dbReference>
<evidence type="ECO:0000313" key="4">
    <source>
        <dbReference type="Proteomes" id="UP000316429"/>
    </source>
</evidence>
<reference evidence="3 4" key="1">
    <citation type="submission" date="2019-06" db="EMBL/GenBank/DDBJ databases">
        <title>Rhizobium sp. CL12 isolated from roots of soybean.</title>
        <authorList>
            <person name="Wang C."/>
        </authorList>
    </citation>
    <scope>NUCLEOTIDE SEQUENCE [LARGE SCALE GENOMIC DNA]</scope>
    <source>
        <strain evidence="3 4">CL12</strain>
    </source>
</reference>
<dbReference type="AlphaFoldDB" id="A0A504TTJ8"/>
<organism evidence="3 4">
    <name type="scientific">Rhizobium glycinendophyticum</name>
    <dbReference type="NCBI Taxonomy" id="2589807"/>
    <lineage>
        <taxon>Bacteria</taxon>
        <taxon>Pseudomonadati</taxon>
        <taxon>Pseudomonadota</taxon>
        <taxon>Alphaproteobacteria</taxon>
        <taxon>Hyphomicrobiales</taxon>
        <taxon>Rhizobiaceae</taxon>
        <taxon>Rhizobium/Agrobacterium group</taxon>
        <taxon>Rhizobium</taxon>
    </lineage>
</organism>
<feature type="domain" description="Serine aminopeptidase S33" evidence="2">
    <location>
        <begin position="370"/>
        <end position="479"/>
    </location>
</feature>
<name>A0A504TTJ8_9HYPH</name>
<dbReference type="PANTHER" id="PTHR22946">
    <property type="entry name" value="DIENELACTONE HYDROLASE DOMAIN-CONTAINING PROTEIN-RELATED"/>
    <property type="match status" value="1"/>
</dbReference>
<comment type="caution">
    <text evidence="3">The sequence shown here is derived from an EMBL/GenBank/DDBJ whole genome shotgun (WGS) entry which is preliminary data.</text>
</comment>
<dbReference type="InterPro" id="IPR050261">
    <property type="entry name" value="FrsA_esterase"/>
</dbReference>
<dbReference type="Gene3D" id="3.40.50.1820">
    <property type="entry name" value="alpha/beta hydrolase"/>
    <property type="match status" value="2"/>
</dbReference>
<proteinExistence type="predicted"/>
<dbReference type="PANTHER" id="PTHR22946:SF9">
    <property type="entry name" value="POLYKETIDE TRANSFERASE AF380"/>
    <property type="match status" value="1"/>
</dbReference>
<dbReference type="Pfam" id="PF12146">
    <property type="entry name" value="Hydrolase_4"/>
    <property type="match status" value="2"/>
</dbReference>